<dbReference type="Proteomes" id="UP000823854">
    <property type="component" value="Unassembled WGS sequence"/>
</dbReference>
<sequence>MDSMAFYLLLVVALIDVVFSAWFIRQGLRARRRSSEGHPQLFLGGMMLVGSVLIIAVAFLLFSPLG</sequence>
<gene>
    <name evidence="2" type="ORF">H9932_12345</name>
</gene>
<protein>
    <submittedName>
        <fullName evidence="2">Uncharacterized protein</fullName>
    </submittedName>
</protein>
<name>A0A9D2Q064_9MICO</name>
<feature type="transmembrane region" description="Helical" evidence="1">
    <location>
        <begin position="6"/>
        <end position="24"/>
    </location>
</feature>
<keyword evidence="1" id="KW-1133">Transmembrane helix</keyword>
<keyword evidence="1" id="KW-0472">Membrane</keyword>
<evidence type="ECO:0000313" key="3">
    <source>
        <dbReference type="Proteomes" id="UP000823854"/>
    </source>
</evidence>
<evidence type="ECO:0000256" key="1">
    <source>
        <dbReference type="SAM" id="Phobius"/>
    </source>
</evidence>
<dbReference type="AlphaFoldDB" id="A0A9D2Q064"/>
<comment type="caution">
    <text evidence="2">The sequence shown here is derived from an EMBL/GenBank/DDBJ whole genome shotgun (WGS) entry which is preliminary data.</text>
</comment>
<feature type="transmembrane region" description="Helical" evidence="1">
    <location>
        <begin position="45"/>
        <end position="65"/>
    </location>
</feature>
<proteinExistence type="predicted"/>
<dbReference type="EMBL" id="DWWC01000257">
    <property type="protein sequence ID" value="HJC70447.1"/>
    <property type="molecule type" value="Genomic_DNA"/>
</dbReference>
<organism evidence="2 3">
    <name type="scientific">Candidatus Brachybacterium intestinipullorum</name>
    <dbReference type="NCBI Taxonomy" id="2838512"/>
    <lineage>
        <taxon>Bacteria</taxon>
        <taxon>Bacillati</taxon>
        <taxon>Actinomycetota</taxon>
        <taxon>Actinomycetes</taxon>
        <taxon>Micrococcales</taxon>
        <taxon>Dermabacteraceae</taxon>
        <taxon>Brachybacterium</taxon>
    </lineage>
</organism>
<evidence type="ECO:0000313" key="2">
    <source>
        <dbReference type="EMBL" id="HJC70447.1"/>
    </source>
</evidence>
<reference evidence="2" key="1">
    <citation type="journal article" date="2021" name="PeerJ">
        <title>Extensive microbial diversity within the chicken gut microbiome revealed by metagenomics and culture.</title>
        <authorList>
            <person name="Gilroy R."/>
            <person name="Ravi A."/>
            <person name="Getino M."/>
            <person name="Pursley I."/>
            <person name="Horton D.L."/>
            <person name="Alikhan N.F."/>
            <person name="Baker D."/>
            <person name="Gharbi K."/>
            <person name="Hall N."/>
            <person name="Watson M."/>
            <person name="Adriaenssens E.M."/>
            <person name="Foster-Nyarko E."/>
            <person name="Jarju S."/>
            <person name="Secka A."/>
            <person name="Antonio M."/>
            <person name="Oren A."/>
            <person name="Chaudhuri R.R."/>
            <person name="La Ragione R."/>
            <person name="Hildebrand F."/>
            <person name="Pallen M.J."/>
        </authorList>
    </citation>
    <scope>NUCLEOTIDE SEQUENCE</scope>
    <source>
        <strain evidence="2">CHK130-7132</strain>
    </source>
</reference>
<keyword evidence="1" id="KW-0812">Transmembrane</keyword>
<accession>A0A9D2Q064</accession>
<reference evidence="2" key="2">
    <citation type="submission" date="2021-04" db="EMBL/GenBank/DDBJ databases">
        <authorList>
            <person name="Gilroy R."/>
        </authorList>
    </citation>
    <scope>NUCLEOTIDE SEQUENCE</scope>
    <source>
        <strain evidence="2">CHK130-7132</strain>
    </source>
</reference>